<keyword evidence="3" id="KW-0813">Transport</keyword>
<keyword evidence="6" id="KW-0999">Mitochondrion inner membrane</keyword>
<dbReference type="Pfam" id="PF13833">
    <property type="entry name" value="EF-hand_8"/>
    <property type="match status" value="1"/>
</dbReference>
<evidence type="ECO:0000256" key="8">
    <source>
        <dbReference type="ARBA" id="ARBA00022989"/>
    </source>
</evidence>
<feature type="domain" description="EF-hand" evidence="13">
    <location>
        <begin position="124"/>
        <end position="159"/>
    </location>
</feature>
<dbReference type="InterPro" id="IPR002048">
    <property type="entry name" value="EF_hand_dom"/>
</dbReference>
<evidence type="ECO:0000256" key="3">
    <source>
        <dbReference type="ARBA" id="ARBA00022448"/>
    </source>
</evidence>
<dbReference type="AlphaFoldDB" id="A0A4E0QZK5"/>
<dbReference type="PROSITE" id="PS50920">
    <property type="entry name" value="SOLCAR"/>
    <property type="match status" value="3"/>
</dbReference>
<keyword evidence="9" id="KW-0496">Mitochondrion</keyword>
<dbReference type="InterPro" id="IPR011992">
    <property type="entry name" value="EF-hand-dom_pair"/>
</dbReference>
<dbReference type="InterPro" id="IPR018108">
    <property type="entry name" value="MCP_transmembrane"/>
</dbReference>
<keyword evidence="4 12" id="KW-0812">Transmembrane</keyword>
<gene>
    <name evidence="14" type="ORF">D915_009507</name>
</gene>
<comment type="subunit">
    <text evidence="11">Homodimer (via N-terminus).</text>
</comment>
<dbReference type="SUPFAM" id="SSF47473">
    <property type="entry name" value="EF-hand"/>
    <property type="match status" value="2"/>
</dbReference>
<dbReference type="FunFam" id="1.50.40.10:FF:000004">
    <property type="entry name" value="Calcium-binding mitochondrial carrier protein Aralar1"/>
    <property type="match status" value="1"/>
</dbReference>
<organism evidence="14 15">
    <name type="scientific">Fasciola hepatica</name>
    <name type="common">Liver fluke</name>
    <dbReference type="NCBI Taxonomy" id="6192"/>
    <lineage>
        <taxon>Eukaryota</taxon>
        <taxon>Metazoa</taxon>
        <taxon>Spiralia</taxon>
        <taxon>Lophotrochozoa</taxon>
        <taxon>Platyhelminthes</taxon>
        <taxon>Trematoda</taxon>
        <taxon>Digenea</taxon>
        <taxon>Plagiorchiida</taxon>
        <taxon>Echinostomata</taxon>
        <taxon>Echinostomatoidea</taxon>
        <taxon>Fasciolidae</taxon>
        <taxon>Fasciola</taxon>
    </lineage>
</organism>
<comment type="similarity">
    <text evidence="2">Belongs to the mitochondrial carrier (TC 2.A.29) family.</text>
</comment>
<evidence type="ECO:0000256" key="5">
    <source>
        <dbReference type="ARBA" id="ARBA00022737"/>
    </source>
</evidence>
<evidence type="ECO:0000256" key="6">
    <source>
        <dbReference type="ARBA" id="ARBA00022792"/>
    </source>
</evidence>
<dbReference type="InterPro" id="IPR051028">
    <property type="entry name" value="Mito_Solute_Carrier"/>
</dbReference>
<accession>A0A4E0QZK5</accession>
<dbReference type="GO" id="GO:0005743">
    <property type="term" value="C:mitochondrial inner membrane"/>
    <property type="evidence" value="ECO:0007669"/>
    <property type="project" value="UniProtKB-SubCell"/>
</dbReference>
<comment type="subcellular location">
    <subcellularLocation>
        <location evidence="1">Mitochondrion inner membrane</location>
        <topology evidence="1">Multi-pass membrane protein</topology>
    </subcellularLocation>
</comment>
<proteinExistence type="inferred from homology"/>
<dbReference type="Gene3D" id="1.50.40.10">
    <property type="entry name" value="Mitochondrial carrier domain"/>
    <property type="match status" value="2"/>
</dbReference>
<evidence type="ECO:0000256" key="11">
    <source>
        <dbReference type="ARBA" id="ARBA00038674"/>
    </source>
</evidence>
<dbReference type="GO" id="GO:0005313">
    <property type="term" value="F:L-glutamate transmembrane transporter activity"/>
    <property type="evidence" value="ECO:0007669"/>
    <property type="project" value="TreeGrafter"/>
</dbReference>
<dbReference type="PANTHER" id="PTHR45678">
    <property type="entry name" value="MITOCHONDRIAL 2-OXODICARBOXYLATE CARRIER 1-RELATED"/>
    <property type="match status" value="1"/>
</dbReference>
<keyword evidence="10 12" id="KW-0472">Membrane</keyword>
<dbReference type="SMART" id="SM00054">
    <property type="entry name" value="EFh"/>
    <property type="match status" value="3"/>
</dbReference>
<dbReference type="EMBL" id="JXXN02005669">
    <property type="protein sequence ID" value="THD19754.1"/>
    <property type="molecule type" value="Genomic_DNA"/>
</dbReference>
<dbReference type="SUPFAM" id="SSF103506">
    <property type="entry name" value="Mitochondrial carrier"/>
    <property type="match status" value="1"/>
</dbReference>
<dbReference type="InterPro" id="IPR023395">
    <property type="entry name" value="MCP_dom_sf"/>
</dbReference>
<dbReference type="GO" id="GO:0005509">
    <property type="term" value="F:calcium ion binding"/>
    <property type="evidence" value="ECO:0007669"/>
    <property type="project" value="InterPro"/>
</dbReference>
<dbReference type="PANTHER" id="PTHR45678:SF9">
    <property type="entry name" value="CALCIUM-BINDING MITOCHONDRIAL CARRIER PROTEIN ARALAR1"/>
    <property type="match status" value="1"/>
</dbReference>
<dbReference type="GO" id="GO:0043490">
    <property type="term" value="P:malate-aspartate shuttle"/>
    <property type="evidence" value="ECO:0007669"/>
    <property type="project" value="TreeGrafter"/>
</dbReference>
<evidence type="ECO:0000313" key="15">
    <source>
        <dbReference type="Proteomes" id="UP000230066"/>
    </source>
</evidence>
<reference evidence="14" key="1">
    <citation type="submission" date="2019-03" db="EMBL/GenBank/DDBJ databases">
        <title>Improved annotation for the trematode Fasciola hepatica.</title>
        <authorList>
            <person name="Choi Y.-J."/>
            <person name="Martin J."/>
            <person name="Mitreva M."/>
        </authorList>
    </citation>
    <scope>NUCLEOTIDE SEQUENCE [LARGE SCALE GENOMIC DNA]</scope>
</reference>
<evidence type="ECO:0000313" key="14">
    <source>
        <dbReference type="EMBL" id="THD19754.1"/>
    </source>
</evidence>
<dbReference type="PROSITE" id="PS50222">
    <property type="entry name" value="EF_HAND_2"/>
    <property type="match status" value="2"/>
</dbReference>
<feature type="repeat" description="Solcar" evidence="12">
    <location>
        <begin position="297"/>
        <end position="388"/>
    </location>
</feature>
<evidence type="ECO:0000256" key="4">
    <source>
        <dbReference type="ARBA" id="ARBA00022692"/>
    </source>
</evidence>
<protein>
    <submittedName>
        <fullName evidence="14">Mitochondrial solute carrier</fullName>
    </submittedName>
</protein>
<dbReference type="InterPro" id="IPR002067">
    <property type="entry name" value="MCP"/>
</dbReference>
<dbReference type="PRINTS" id="PR00926">
    <property type="entry name" value="MITOCARRIER"/>
</dbReference>
<keyword evidence="15" id="KW-1185">Reference proteome</keyword>
<evidence type="ECO:0000256" key="7">
    <source>
        <dbReference type="ARBA" id="ARBA00022837"/>
    </source>
</evidence>
<evidence type="ECO:0000256" key="9">
    <source>
        <dbReference type="ARBA" id="ARBA00023128"/>
    </source>
</evidence>
<dbReference type="Gene3D" id="1.10.238.10">
    <property type="entry name" value="EF-hand"/>
    <property type="match status" value="2"/>
</dbReference>
<evidence type="ECO:0000256" key="1">
    <source>
        <dbReference type="ARBA" id="ARBA00004448"/>
    </source>
</evidence>
<feature type="repeat" description="Solcar" evidence="12">
    <location>
        <begin position="473"/>
        <end position="561"/>
    </location>
</feature>
<dbReference type="Pfam" id="PF00153">
    <property type="entry name" value="Mito_carr"/>
    <property type="match status" value="3"/>
</dbReference>
<feature type="repeat" description="Solcar" evidence="12">
    <location>
        <begin position="396"/>
        <end position="465"/>
    </location>
</feature>
<keyword evidence="7" id="KW-0106">Calcium</keyword>
<feature type="domain" description="EF-hand" evidence="13">
    <location>
        <begin position="53"/>
        <end position="88"/>
    </location>
</feature>
<keyword evidence="8" id="KW-1133">Transmembrane helix</keyword>
<evidence type="ECO:0000256" key="10">
    <source>
        <dbReference type="ARBA" id="ARBA00023136"/>
    </source>
</evidence>
<dbReference type="GO" id="GO:0015183">
    <property type="term" value="F:L-aspartate transmembrane transporter activity"/>
    <property type="evidence" value="ECO:0007669"/>
    <property type="project" value="TreeGrafter"/>
</dbReference>
<evidence type="ECO:0000256" key="12">
    <source>
        <dbReference type="PROSITE-ProRule" id="PRU00282"/>
    </source>
</evidence>
<comment type="caution">
    <text evidence="14">The sequence shown here is derived from an EMBL/GenBank/DDBJ whole genome shotgun (WGS) entry which is preliminary data.</text>
</comment>
<evidence type="ECO:0000259" key="13">
    <source>
        <dbReference type="PROSITE" id="PS50222"/>
    </source>
</evidence>
<keyword evidence="5" id="KW-0677">Repeat</keyword>
<name>A0A4E0QZK5_FASHE</name>
<dbReference type="Proteomes" id="UP000230066">
    <property type="component" value="Unassembled WGS sequence"/>
</dbReference>
<sequence>MTPKDFVIRFLHLVDEENYNEATVECLARAADTTKDGLISFDEFVAFEAILCTADAPYMLAFEIFDRKGQGCLDFEDFQNVIKLTTPYASVPFDFNCDFVNLHFGQDKSRKITYTEFTQIIHDLNDQHAIQAFKKMDQSHLGTVTAADFCRTMVLLKNHMLTTFVRENLAGTVVQAEKHGQITFAYYMGFINLLSNMELAKKIYRVRTQGDFTAALTKDEFLNEAQHFSQITPMEVDILFTLASLMRNDGRIGHKELAAVAPVTDGALSYHNYASGLHDTVQRKVEDRGRTVFLTMLEQCYRFTLGSVAGAVGATAVYPIDLVKTRMQNQRTGSAIGELLYRNSWDCFRKVIRFEGFSGLYRGLGPQLVGVAPEKAIKLTVNDLVRDQFTSTDGHIHLTAEILAGGCAGASQVVFTNPLEIVKIRLQVIRELGLLGLYKGARACFLRDIPFSAIYFTAYNHLKTSFANEDGINTPGTLLAAATLAGAPSACLTTPADVIKTRLQVVARTGQTTYSGILDAARKIWHEEGGRAFWKGAGARVCRSSPQFGVTLLAYEMLQRFLYIDFGGRELAGAGLEHRHESLGPIPPDHIGGLRFATATFTGIETKLGLCFPKFKIT</sequence>
<evidence type="ECO:0000256" key="2">
    <source>
        <dbReference type="ARBA" id="ARBA00006375"/>
    </source>
</evidence>